<evidence type="ECO:0000313" key="2">
    <source>
        <dbReference type="EMBL" id="CAC9462881.1"/>
    </source>
</evidence>
<dbReference type="SUPFAM" id="SSF51735">
    <property type="entry name" value="NAD(P)-binding Rossmann-fold domains"/>
    <property type="match status" value="1"/>
</dbReference>
<protein>
    <submittedName>
        <fullName evidence="2">Hypothetical_protein_-_conserved</fullName>
    </submittedName>
</protein>
<dbReference type="GO" id="GO:0005737">
    <property type="term" value="C:cytoplasm"/>
    <property type="evidence" value="ECO:0007669"/>
    <property type="project" value="TreeGrafter"/>
</dbReference>
<evidence type="ECO:0000256" key="1">
    <source>
        <dbReference type="SAM" id="MobiDB-lite"/>
    </source>
</evidence>
<feature type="region of interest" description="Disordered" evidence="1">
    <location>
        <begin position="58"/>
        <end position="79"/>
    </location>
</feature>
<organism evidence="2 3">
    <name type="scientific">Leishmania infantum</name>
    <dbReference type="NCBI Taxonomy" id="5671"/>
    <lineage>
        <taxon>Eukaryota</taxon>
        <taxon>Discoba</taxon>
        <taxon>Euglenozoa</taxon>
        <taxon>Kinetoplastea</taxon>
        <taxon>Metakinetoplastina</taxon>
        <taxon>Trypanosomatida</taxon>
        <taxon>Trypanosomatidae</taxon>
        <taxon>Leishmaniinae</taxon>
        <taxon>Leishmania</taxon>
    </lineage>
</organism>
<reference evidence="2" key="1">
    <citation type="submission" date="2020-06" db="EMBL/GenBank/DDBJ databases">
        <authorList>
            <person name="Gonzalez-de la Fuente S."/>
            <person name="Peiro-Pastor R."/>
            <person name="Rastrojo A."/>
            <person name="Moreno J."/>
            <person name="Carrasco-Ramiro F."/>
            <person name="Requena JM."/>
            <person name="Aguado B."/>
        </authorList>
    </citation>
    <scope>NUCLEOTIDE SEQUENCE</scope>
</reference>
<accession>A0A6L0WPF1</accession>
<dbReference type="InterPro" id="IPR036291">
    <property type="entry name" value="NAD(P)-bd_dom_sf"/>
</dbReference>
<proteinExistence type="predicted"/>
<dbReference type="Proteomes" id="UP000255414">
    <property type="component" value="Chromosome 12"/>
</dbReference>
<dbReference type="GO" id="GO:0051170">
    <property type="term" value="P:import into nucleus"/>
    <property type="evidence" value="ECO:0007669"/>
    <property type="project" value="TreeGrafter"/>
</dbReference>
<dbReference type="AlphaFoldDB" id="A0A6L0WPF1"/>
<feature type="compositionally biased region" description="Basic and acidic residues" evidence="1">
    <location>
        <begin position="61"/>
        <end position="74"/>
    </location>
</feature>
<evidence type="ECO:0000313" key="3">
    <source>
        <dbReference type="Proteomes" id="UP000255414"/>
    </source>
</evidence>
<name>A0A6L0WPF1_LEIIN</name>
<dbReference type="PANTHER" id="PTHR14097:SF7">
    <property type="entry name" value="OXIDOREDUCTASE HTATIP2"/>
    <property type="match status" value="1"/>
</dbReference>
<dbReference type="PANTHER" id="PTHR14097">
    <property type="entry name" value="OXIDOREDUCTASE HTATIP2"/>
    <property type="match status" value="1"/>
</dbReference>
<dbReference type="EMBL" id="LR812945">
    <property type="protein sequence ID" value="CAC9462881.1"/>
    <property type="molecule type" value="Genomic_DNA"/>
</dbReference>
<sequence>MVSMIVAGATGAIGRTVVQYAIQQPSIDRVVALTRFRNTAVSNYEHLFGIIVAGEAGNTDSRGEGANSKREKGSKFPAGTVTATPAEAAKIRPITMDWEEFTQLWVAKRSSTCAAASGADNRAAGAAATAITDPMERYRGIFGGHTYAAMCLGTTRKDAGSAKSFTRCDYDYVMAFTEAVLAYSAPAGLSPDKTFVHHIGDGGVSKQVHVQEGMGKEVDVLAAMNDNAAQSSGTLRVFCQVSSSNASSSSWFLYMKTKGIADESTVERVHRHNKLATAAAALSPVNLLLLQPGLLERHGKTRTTEKFAKLIMSSIPVETCGAAIVSACRSLPIQRSVQRAEATSAAELAKRDEVEGAQVEKESSTVAAGVRKTPLGKPYVGAKALRKAGIPSNEPLPYIYEANNAVITDLASRLTA</sequence>
<dbReference type="OMA" id="PVETCGA"/>
<dbReference type="Gene3D" id="3.40.50.720">
    <property type="entry name" value="NAD(P)-binding Rossmann-like Domain"/>
    <property type="match status" value="1"/>
</dbReference>
<gene>
    <name evidence="2" type="ORF">LINF_120009000</name>
</gene>